<dbReference type="Proteomes" id="UP000254821">
    <property type="component" value="Unassembled WGS sequence"/>
</dbReference>
<evidence type="ECO:0000256" key="3">
    <source>
        <dbReference type="ARBA" id="ARBA00022777"/>
    </source>
</evidence>
<evidence type="ECO:0000313" key="5">
    <source>
        <dbReference type="EMBL" id="STQ78698.1"/>
    </source>
</evidence>
<dbReference type="GO" id="GO:0005509">
    <property type="term" value="F:calcium ion binding"/>
    <property type="evidence" value="ECO:0007669"/>
    <property type="project" value="InterPro"/>
</dbReference>
<sequence length="430" mass="48693">MRQTESVQALALYLNQQRVGVLTHYASSHNILTFDPEYAALPPSVRPILTLQQVINPHYLQLPLRASMRLPPVLSNLLSEGALRDLMTRTLKLHHDAEFPLLAYTGGNLPGALIAKPLTLGDIPAWALSARGERLEAVQIELRHQADKFSLAGVQMKFSAQSRDNRFNVSADTDGDSWIIKTPSTIHAHVPENEFTAMTLAKAIGVEIPEIKLVELSQLDNLPKINLPDERYAYAIRRFDRGETGRIHTEDFAQILGVYPHEKYGRYNYEMVAALMYRFGAGGLADVQQMARRLLANILLANGDAHLKNWTMIYRDTLNGRLSPAYDIVTTLPYVAGEDSVALNMAKEKRWQHIELSTFERWTERVQIAWPAIAVHLQDAISTARQIWPSMLEELPMKEEHKIVLKNHWASPLFRLPHRCALALKKRLIV</sequence>
<evidence type="ECO:0000256" key="1">
    <source>
        <dbReference type="ARBA" id="ARBA00010164"/>
    </source>
</evidence>
<dbReference type="InterPro" id="IPR012893">
    <property type="entry name" value="HipA-like_C"/>
</dbReference>
<proteinExistence type="inferred from homology"/>
<dbReference type="Pfam" id="PF07804">
    <property type="entry name" value="HipA_C"/>
    <property type="match status" value="1"/>
</dbReference>
<dbReference type="InterPro" id="IPR017508">
    <property type="entry name" value="HipA_N1"/>
</dbReference>
<keyword evidence="2 5" id="KW-0808">Transferase</keyword>
<dbReference type="PROSITE" id="PS50222">
    <property type="entry name" value="EF_HAND_2"/>
    <property type="match status" value="1"/>
</dbReference>
<dbReference type="EC" id="2.7.11.1" evidence="5"/>
<dbReference type="GO" id="GO:0005829">
    <property type="term" value="C:cytosol"/>
    <property type="evidence" value="ECO:0007669"/>
    <property type="project" value="TreeGrafter"/>
</dbReference>
<dbReference type="Pfam" id="PF13657">
    <property type="entry name" value="Couple_hipA"/>
    <property type="match status" value="1"/>
</dbReference>
<dbReference type="Gene3D" id="1.10.1070.20">
    <property type="match status" value="1"/>
</dbReference>
<keyword evidence="3 5" id="KW-0418">Kinase</keyword>
<dbReference type="InterPro" id="IPR052028">
    <property type="entry name" value="HipA_Ser/Thr_kinase"/>
</dbReference>
<dbReference type="AlphaFoldDB" id="A0A377PD29"/>
<evidence type="ECO:0000256" key="2">
    <source>
        <dbReference type="ARBA" id="ARBA00022679"/>
    </source>
</evidence>
<gene>
    <name evidence="5" type="primary">hipA</name>
    <name evidence="5" type="ORF">NCTC8105_00736</name>
</gene>
<reference evidence="5 6" key="1">
    <citation type="submission" date="2018-06" db="EMBL/GenBank/DDBJ databases">
        <authorList>
            <consortium name="Pathogen Informatics"/>
            <person name="Doyle S."/>
        </authorList>
    </citation>
    <scope>NUCLEOTIDE SEQUENCE [LARGE SCALE GENOMIC DNA]</scope>
    <source>
        <strain evidence="5 6">NCTC8105</strain>
    </source>
</reference>
<dbReference type="EMBL" id="UGHP01000001">
    <property type="protein sequence ID" value="STQ78698.1"/>
    <property type="molecule type" value="Genomic_DNA"/>
</dbReference>
<accession>A0A377PD29</accession>
<organism evidence="5 6">
    <name type="scientific">Hafnia alvei</name>
    <dbReference type="NCBI Taxonomy" id="569"/>
    <lineage>
        <taxon>Bacteria</taxon>
        <taxon>Pseudomonadati</taxon>
        <taxon>Pseudomonadota</taxon>
        <taxon>Gammaproteobacteria</taxon>
        <taxon>Enterobacterales</taxon>
        <taxon>Hafniaceae</taxon>
        <taxon>Hafnia</taxon>
    </lineage>
</organism>
<dbReference type="InterPro" id="IPR002048">
    <property type="entry name" value="EF_hand_dom"/>
</dbReference>
<protein>
    <submittedName>
        <fullName evidence="5">Serine/threonine-protein kinase HipA</fullName>
        <ecNumber evidence="5">2.7.11.1</ecNumber>
    </submittedName>
</protein>
<comment type="similarity">
    <text evidence="1">Belongs to the HipA Ser/Thr kinase family.</text>
</comment>
<dbReference type="NCBIfam" id="TIGR03071">
    <property type="entry name" value="couple_hipA"/>
    <property type="match status" value="1"/>
</dbReference>
<name>A0A377PD29_HAFAL</name>
<dbReference type="PANTHER" id="PTHR37419:SF1">
    <property type="entry name" value="SERINE_THREONINE-PROTEIN KINASE TOXIN HIPA"/>
    <property type="match status" value="1"/>
</dbReference>
<evidence type="ECO:0000259" key="4">
    <source>
        <dbReference type="PROSITE" id="PS50222"/>
    </source>
</evidence>
<evidence type="ECO:0000313" key="6">
    <source>
        <dbReference type="Proteomes" id="UP000254821"/>
    </source>
</evidence>
<dbReference type="GO" id="GO:0004674">
    <property type="term" value="F:protein serine/threonine kinase activity"/>
    <property type="evidence" value="ECO:0007669"/>
    <property type="project" value="UniProtKB-EC"/>
</dbReference>
<feature type="domain" description="EF-hand" evidence="4">
    <location>
        <begin position="227"/>
        <end position="262"/>
    </location>
</feature>
<dbReference type="PANTHER" id="PTHR37419">
    <property type="entry name" value="SERINE/THREONINE-PROTEIN KINASE TOXIN HIPA"/>
    <property type="match status" value="1"/>
</dbReference>